<evidence type="ECO:0000256" key="4">
    <source>
        <dbReference type="SAM" id="Phobius"/>
    </source>
</evidence>
<dbReference type="Pfam" id="PF07690">
    <property type="entry name" value="MFS_1"/>
    <property type="match status" value="1"/>
</dbReference>
<feature type="transmembrane region" description="Helical" evidence="4">
    <location>
        <begin position="164"/>
        <end position="184"/>
    </location>
</feature>
<dbReference type="InterPro" id="IPR011701">
    <property type="entry name" value="MFS"/>
</dbReference>
<proteinExistence type="predicted"/>
<keyword evidence="7" id="KW-1185">Reference proteome</keyword>
<name>A0A4Z0BM81_9BURK</name>
<keyword evidence="1 4" id="KW-0812">Transmembrane</keyword>
<dbReference type="Gene3D" id="1.20.1250.20">
    <property type="entry name" value="MFS general substrate transporter like domains"/>
    <property type="match status" value="2"/>
</dbReference>
<comment type="caution">
    <text evidence="6">The sequence shown here is derived from an EMBL/GenBank/DDBJ whole genome shotgun (WGS) entry which is preliminary data.</text>
</comment>
<accession>A0A4Z0BM81</accession>
<feature type="transmembrane region" description="Helical" evidence="4">
    <location>
        <begin position="234"/>
        <end position="253"/>
    </location>
</feature>
<dbReference type="InterPro" id="IPR036259">
    <property type="entry name" value="MFS_trans_sf"/>
</dbReference>
<evidence type="ECO:0000256" key="3">
    <source>
        <dbReference type="ARBA" id="ARBA00023136"/>
    </source>
</evidence>
<feature type="transmembrane region" description="Helical" evidence="4">
    <location>
        <begin position="45"/>
        <end position="66"/>
    </location>
</feature>
<feature type="domain" description="Major facilitator superfamily (MFS) profile" evidence="5">
    <location>
        <begin position="1"/>
        <end position="380"/>
    </location>
</feature>
<dbReference type="GO" id="GO:0022857">
    <property type="term" value="F:transmembrane transporter activity"/>
    <property type="evidence" value="ECO:0007669"/>
    <property type="project" value="InterPro"/>
</dbReference>
<keyword evidence="2 4" id="KW-1133">Transmembrane helix</keyword>
<reference evidence="6 7" key="1">
    <citation type="submission" date="2019-03" db="EMBL/GenBank/DDBJ databases">
        <title>Ramlibacter sp. 18x22-1, whole genome shotgun sequence.</title>
        <authorList>
            <person name="Zhang X."/>
            <person name="Feng G."/>
            <person name="Zhu H."/>
        </authorList>
    </citation>
    <scope>NUCLEOTIDE SEQUENCE [LARGE SCALE GENOMIC DNA]</scope>
    <source>
        <strain evidence="6 7">18x22-1</strain>
    </source>
</reference>
<dbReference type="GO" id="GO:0005886">
    <property type="term" value="C:plasma membrane"/>
    <property type="evidence" value="ECO:0007669"/>
    <property type="project" value="TreeGrafter"/>
</dbReference>
<evidence type="ECO:0000256" key="1">
    <source>
        <dbReference type="ARBA" id="ARBA00022692"/>
    </source>
</evidence>
<dbReference type="Proteomes" id="UP000297839">
    <property type="component" value="Unassembled WGS sequence"/>
</dbReference>
<feature type="transmembrane region" description="Helical" evidence="4">
    <location>
        <begin position="99"/>
        <end position="117"/>
    </location>
</feature>
<keyword evidence="3 4" id="KW-0472">Membrane</keyword>
<dbReference type="AlphaFoldDB" id="A0A4Z0BM81"/>
<evidence type="ECO:0000313" key="7">
    <source>
        <dbReference type="Proteomes" id="UP000297839"/>
    </source>
</evidence>
<evidence type="ECO:0000259" key="5">
    <source>
        <dbReference type="PROSITE" id="PS50850"/>
    </source>
</evidence>
<dbReference type="InterPro" id="IPR020846">
    <property type="entry name" value="MFS_dom"/>
</dbReference>
<feature type="transmembrane region" description="Helical" evidence="4">
    <location>
        <begin position="205"/>
        <end position="228"/>
    </location>
</feature>
<dbReference type="SUPFAM" id="SSF103473">
    <property type="entry name" value="MFS general substrate transporter"/>
    <property type="match status" value="1"/>
</dbReference>
<feature type="transmembrane region" description="Helical" evidence="4">
    <location>
        <begin position="325"/>
        <end position="348"/>
    </location>
</feature>
<feature type="transmembrane region" description="Helical" evidence="4">
    <location>
        <begin position="265"/>
        <end position="287"/>
    </location>
</feature>
<sequence>MTALAPGSSMPLVWRFAASTTLIVLAFAMAGPVLAVSLQQAGASTSAVGAFAMIPFLMVGLLMPFVPRVIARLGVVRTYRAGCVFNLAGALLYAVTDHWLAWCAGSVLSGIGAAALWNSTEALLAREAPPDQRGRVMGLYQTALGASLALGPFAPGVLGWSAHAMLWASAAIVVACCAIAAAIPSRSAIEPPPGQAGTWEALRTVPLLVLIAFSGGVFEAGLGSVSAANASASGLSLAMAASVAGAIGVGSFLCQYPAGLLADRFTMRGIFTSAGLLLLAASGAFALSPQAPWLLWAVGLVWGGVGGALYTLTMVEVAHTFQGRATAGGAAAMITGYTGGATVGPLASGAALQYGGIVGLAVLLGTLAAGTLAAARSVPD</sequence>
<organism evidence="6 7">
    <name type="scientific">Ramlibacter humi</name>
    <dbReference type="NCBI Taxonomy" id="2530451"/>
    <lineage>
        <taxon>Bacteria</taxon>
        <taxon>Pseudomonadati</taxon>
        <taxon>Pseudomonadota</taxon>
        <taxon>Betaproteobacteria</taxon>
        <taxon>Burkholderiales</taxon>
        <taxon>Comamonadaceae</taxon>
        <taxon>Ramlibacter</taxon>
    </lineage>
</organism>
<feature type="transmembrane region" description="Helical" evidence="4">
    <location>
        <begin position="293"/>
        <end position="313"/>
    </location>
</feature>
<dbReference type="PROSITE" id="PS50850">
    <property type="entry name" value="MFS"/>
    <property type="match status" value="1"/>
</dbReference>
<evidence type="ECO:0000256" key="2">
    <source>
        <dbReference type="ARBA" id="ARBA00022989"/>
    </source>
</evidence>
<evidence type="ECO:0000313" key="6">
    <source>
        <dbReference type="EMBL" id="TFY99048.1"/>
    </source>
</evidence>
<gene>
    <name evidence="6" type="ORF">EZ216_15930</name>
</gene>
<dbReference type="OrthoDB" id="8878646at2"/>
<protein>
    <submittedName>
        <fullName evidence="6">MFS transporter</fullName>
    </submittedName>
</protein>
<feature type="transmembrane region" description="Helical" evidence="4">
    <location>
        <begin position="138"/>
        <end position="158"/>
    </location>
</feature>
<dbReference type="PANTHER" id="PTHR23521:SF3">
    <property type="entry name" value="MFS TRANSPORTER"/>
    <property type="match status" value="1"/>
</dbReference>
<feature type="transmembrane region" description="Helical" evidence="4">
    <location>
        <begin position="354"/>
        <end position="375"/>
    </location>
</feature>
<dbReference type="EMBL" id="SMLK01000005">
    <property type="protein sequence ID" value="TFY99048.1"/>
    <property type="molecule type" value="Genomic_DNA"/>
</dbReference>
<dbReference type="PANTHER" id="PTHR23521">
    <property type="entry name" value="TRANSPORTER MFS SUPERFAMILY"/>
    <property type="match status" value="1"/>
</dbReference>
<dbReference type="RefSeq" id="WP_135250767.1">
    <property type="nucleotide sequence ID" value="NZ_SMLK01000005.1"/>
</dbReference>